<comment type="caution">
    <text evidence="1">The sequence shown here is derived from an EMBL/GenBank/DDBJ whole genome shotgun (WGS) entry which is preliminary data.</text>
</comment>
<reference evidence="1 2" key="1">
    <citation type="submission" date="2020-04" db="EMBL/GenBank/DDBJ databases">
        <authorList>
            <person name="Wallbank WR R."/>
            <person name="Pardo Diaz C."/>
            <person name="Kozak K."/>
            <person name="Martin S."/>
            <person name="Jiggins C."/>
            <person name="Moest M."/>
            <person name="Warren A I."/>
            <person name="Byers J.R.P. K."/>
            <person name="Montejo-Kovacevich G."/>
            <person name="Yen C E."/>
        </authorList>
    </citation>
    <scope>NUCLEOTIDE SEQUENCE [LARGE SCALE GENOMIC DNA]</scope>
</reference>
<proteinExistence type="predicted"/>
<evidence type="ECO:0000313" key="2">
    <source>
        <dbReference type="Proteomes" id="UP000494256"/>
    </source>
</evidence>
<evidence type="ECO:0000313" key="1">
    <source>
        <dbReference type="EMBL" id="CAB3223604.1"/>
    </source>
</evidence>
<dbReference type="Proteomes" id="UP000494256">
    <property type="component" value="Unassembled WGS sequence"/>
</dbReference>
<name>A0A8S0YWW3_ARCPL</name>
<dbReference type="EMBL" id="CADEBD010000171">
    <property type="protein sequence ID" value="CAB3223604.1"/>
    <property type="molecule type" value="Genomic_DNA"/>
</dbReference>
<protein>
    <recommendedName>
        <fullName evidence="3">Reverse transcriptase domain-containing protein</fullName>
    </recommendedName>
</protein>
<dbReference type="AlphaFoldDB" id="A0A8S0YWW3"/>
<evidence type="ECO:0008006" key="3">
    <source>
        <dbReference type="Google" id="ProtNLM"/>
    </source>
</evidence>
<sequence length="85" mass="9614">MLTLLNRIERASKDLGLKINRAKTKVIDFDRTEKLAITDFSSEVLEVVEYSIYFGSNTPNTRSSEKEIRRCTGVAKSAMSDLDLI</sequence>
<dbReference type="OrthoDB" id="433512at2759"/>
<accession>A0A8S0YWW3</accession>
<gene>
    <name evidence="1" type="ORF">APLA_LOCUS1489</name>
</gene>
<organism evidence="1 2">
    <name type="scientific">Arctia plantaginis</name>
    <name type="common">Wood tiger moth</name>
    <name type="synonym">Phalaena plantaginis</name>
    <dbReference type="NCBI Taxonomy" id="874455"/>
    <lineage>
        <taxon>Eukaryota</taxon>
        <taxon>Metazoa</taxon>
        <taxon>Ecdysozoa</taxon>
        <taxon>Arthropoda</taxon>
        <taxon>Hexapoda</taxon>
        <taxon>Insecta</taxon>
        <taxon>Pterygota</taxon>
        <taxon>Neoptera</taxon>
        <taxon>Endopterygota</taxon>
        <taxon>Lepidoptera</taxon>
        <taxon>Glossata</taxon>
        <taxon>Ditrysia</taxon>
        <taxon>Noctuoidea</taxon>
        <taxon>Erebidae</taxon>
        <taxon>Arctiinae</taxon>
        <taxon>Arctia</taxon>
    </lineage>
</organism>